<sequence length="125" mass="14146">MSDVAAVRRQLKIKTGAAGRLYKETSLYRKEVLQLEAKRTKLLQDGAEDWDVKNAGKMMDESNKLVLDTEERLNKAKEELQALVVFASSIFWSYQSLIFPTDSGQGRESQRCRRGGEGGRDFGEN</sequence>
<gene>
    <name evidence="5" type="ORF">CPB83DRAFT_760772</name>
</gene>
<dbReference type="GO" id="GO:0005829">
    <property type="term" value="C:cytosol"/>
    <property type="evidence" value="ECO:0007669"/>
    <property type="project" value="TreeGrafter"/>
</dbReference>
<comment type="subcellular location">
    <subcellularLocation>
        <location evidence="3">Cytoplasm</location>
        <location evidence="3">Cytoskeleton</location>
    </subcellularLocation>
</comment>
<dbReference type="PANTHER" id="PTHR21500">
    <property type="entry name" value="TUBULIN-SPECIFIC CHAPERONE A"/>
    <property type="match status" value="1"/>
</dbReference>
<dbReference type="GO" id="GO:0007021">
    <property type="term" value="P:tubulin complex assembly"/>
    <property type="evidence" value="ECO:0007669"/>
    <property type="project" value="UniProtKB-UniRule"/>
</dbReference>
<evidence type="ECO:0000256" key="2">
    <source>
        <dbReference type="ARBA" id="ARBA00023186"/>
    </source>
</evidence>
<dbReference type="PANTHER" id="PTHR21500:SF0">
    <property type="entry name" value="TUBULIN-SPECIFIC CHAPERONE A"/>
    <property type="match status" value="1"/>
</dbReference>
<keyword evidence="2 3" id="KW-0143">Chaperone</keyword>
<comment type="similarity">
    <text evidence="1 3">Belongs to the TBCA family.</text>
</comment>
<evidence type="ECO:0000313" key="6">
    <source>
        <dbReference type="Proteomes" id="UP000807306"/>
    </source>
</evidence>
<evidence type="ECO:0000256" key="4">
    <source>
        <dbReference type="SAM" id="MobiDB-lite"/>
    </source>
</evidence>
<keyword evidence="3" id="KW-0963">Cytoplasm</keyword>
<evidence type="ECO:0000256" key="3">
    <source>
        <dbReference type="RuleBase" id="RU364030"/>
    </source>
</evidence>
<dbReference type="Gene3D" id="1.20.58.90">
    <property type="match status" value="1"/>
</dbReference>
<proteinExistence type="inferred from homology"/>
<feature type="compositionally biased region" description="Basic and acidic residues" evidence="4">
    <location>
        <begin position="108"/>
        <end position="125"/>
    </location>
</feature>
<dbReference type="InterPro" id="IPR036126">
    <property type="entry name" value="TBCA_sf"/>
</dbReference>
<name>A0A9P6JSE3_9AGAR</name>
<dbReference type="GO" id="GO:0007023">
    <property type="term" value="P:post-chaperonin tubulin folding pathway"/>
    <property type="evidence" value="ECO:0007669"/>
    <property type="project" value="UniProtKB-UniRule"/>
</dbReference>
<accession>A0A9P6JSE3</accession>
<dbReference type="OrthoDB" id="296187at2759"/>
<evidence type="ECO:0000256" key="1">
    <source>
        <dbReference type="ARBA" id="ARBA00006806"/>
    </source>
</evidence>
<dbReference type="AlphaFoldDB" id="A0A9P6JSE3"/>
<dbReference type="EMBL" id="MU157833">
    <property type="protein sequence ID" value="KAF9531857.1"/>
    <property type="molecule type" value="Genomic_DNA"/>
</dbReference>
<keyword evidence="3" id="KW-0206">Cytoskeleton</keyword>
<dbReference type="Proteomes" id="UP000807306">
    <property type="component" value="Unassembled WGS sequence"/>
</dbReference>
<evidence type="ECO:0000313" key="5">
    <source>
        <dbReference type="EMBL" id="KAF9531857.1"/>
    </source>
</evidence>
<dbReference type="Pfam" id="PF02970">
    <property type="entry name" value="TBCA"/>
    <property type="match status" value="1"/>
</dbReference>
<protein>
    <recommendedName>
        <fullName evidence="3">Tubulin-specific chaperone A</fullName>
    </recommendedName>
</protein>
<reference evidence="5" key="1">
    <citation type="submission" date="2020-11" db="EMBL/GenBank/DDBJ databases">
        <authorList>
            <consortium name="DOE Joint Genome Institute"/>
            <person name="Ahrendt S."/>
            <person name="Riley R."/>
            <person name="Andreopoulos W."/>
            <person name="Labutti K."/>
            <person name="Pangilinan J."/>
            <person name="Ruiz-Duenas F.J."/>
            <person name="Barrasa J.M."/>
            <person name="Sanchez-Garcia M."/>
            <person name="Camarero S."/>
            <person name="Miyauchi S."/>
            <person name="Serrano A."/>
            <person name="Linde D."/>
            <person name="Babiker R."/>
            <person name="Drula E."/>
            <person name="Ayuso-Fernandez I."/>
            <person name="Pacheco R."/>
            <person name="Padilla G."/>
            <person name="Ferreira P."/>
            <person name="Barriuso J."/>
            <person name="Kellner H."/>
            <person name="Castanera R."/>
            <person name="Alfaro M."/>
            <person name="Ramirez L."/>
            <person name="Pisabarro A.G."/>
            <person name="Kuo A."/>
            <person name="Tritt A."/>
            <person name="Lipzen A."/>
            <person name="He G."/>
            <person name="Yan M."/>
            <person name="Ng V."/>
            <person name="Cullen D."/>
            <person name="Martin F."/>
            <person name="Rosso M.-N."/>
            <person name="Henrissat B."/>
            <person name="Hibbett D."/>
            <person name="Martinez A.T."/>
            <person name="Grigoriev I.V."/>
        </authorList>
    </citation>
    <scope>NUCLEOTIDE SEQUENCE</scope>
    <source>
        <strain evidence="5">CBS 506.95</strain>
    </source>
</reference>
<feature type="region of interest" description="Disordered" evidence="4">
    <location>
        <begin position="101"/>
        <end position="125"/>
    </location>
</feature>
<dbReference type="GO" id="GO:0048487">
    <property type="term" value="F:beta-tubulin binding"/>
    <property type="evidence" value="ECO:0007669"/>
    <property type="project" value="InterPro"/>
</dbReference>
<dbReference type="InterPro" id="IPR004226">
    <property type="entry name" value="TBCA"/>
</dbReference>
<comment type="caution">
    <text evidence="5">The sequence shown here is derived from an EMBL/GenBank/DDBJ whole genome shotgun (WGS) entry which is preliminary data.</text>
</comment>
<organism evidence="5 6">
    <name type="scientific">Crepidotus variabilis</name>
    <dbReference type="NCBI Taxonomy" id="179855"/>
    <lineage>
        <taxon>Eukaryota</taxon>
        <taxon>Fungi</taxon>
        <taxon>Dikarya</taxon>
        <taxon>Basidiomycota</taxon>
        <taxon>Agaricomycotina</taxon>
        <taxon>Agaricomycetes</taxon>
        <taxon>Agaricomycetidae</taxon>
        <taxon>Agaricales</taxon>
        <taxon>Agaricineae</taxon>
        <taxon>Crepidotaceae</taxon>
        <taxon>Crepidotus</taxon>
    </lineage>
</organism>
<keyword evidence="6" id="KW-1185">Reference proteome</keyword>
<dbReference type="SUPFAM" id="SSF46988">
    <property type="entry name" value="Tubulin chaperone cofactor A"/>
    <property type="match status" value="1"/>
</dbReference>
<keyword evidence="3" id="KW-0493">Microtubule</keyword>
<dbReference type="GO" id="GO:0005874">
    <property type="term" value="C:microtubule"/>
    <property type="evidence" value="ECO:0007669"/>
    <property type="project" value="UniProtKB-KW"/>
</dbReference>
<comment type="subunit">
    <text evidence="3">Supercomplex made of cofactors A to E. Cofactors A and D function by capturing and stabilizing tubulin in a quasi-native conformation. Cofactor E binds to the cofactor D-tubulin complex; interaction with cofactor C then causes the release of tubulin polypeptides that are committed to the native state.</text>
</comment>